<dbReference type="InterPro" id="IPR001711">
    <property type="entry name" value="PLipase_C_Pinositol-sp_Y"/>
</dbReference>
<keyword evidence="3" id="KW-1185">Reference proteome</keyword>
<reference evidence="3" key="1">
    <citation type="journal article" date="2014" name="Proc. Natl. Acad. Sci. U.S.A.">
        <title>Extensive sampling of basidiomycete genomes demonstrates inadequacy of the white-rot/brown-rot paradigm for wood decay fungi.</title>
        <authorList>
            <person name="Riley R."/>
            <person name="Salamov A.A."/>
            <person name="Brown D.W."/>
            <person name="Nagy L.G."/>
            <person name="Floudas D."/>
            <person name="Held B.W."/>
            <person name="Levasseur A."/>
            <person name="Lombard V."/>
            <person name="Morin E."/>
            <person name="Otillar R."/>
            <person name="Lindquist E.A."/>
            <person name="Sun H."/>
            <person name="LaButti K.M."/>
            <person name="Schmutz J."/>
            <person name="Jabbour D."/>
            <person name="Luo H."/>
            <person name="Baker S.E."/>
            <person name="Pisabarro A.G."/>
            <person name="Walton J.D."/>
            <person name="Blanchette R.A."/>
            <person name="Henrissat B."/>
            <person name="Martin F."/>
            <person name="Cullen D."/>
            <person name="Hibbett D.S."/>
            <person name="Grigoriev I.V."/>
        </authorList>
    </citation>
    <scope>NUCLEOTIDE SEQUENCE [LARGE SCALE GENOMIC DNA]</scope>
    <source>
        <strain evidence="3">FD-172 SS1</strain>
    </source>
</reference>
<proteinExistence type="predicted"/>
<dbReference type="GO" id="GO:0035556">
    <property type="term" value="P:intracellular signal transduction"/>
    <property type="evidence" value="ECO:0007669"/>
    <property type="project" value="InterPro"/>
</dbReference>
<gene>
    <name evidence="2" type="ORF">BOTBODRAFT_327082</name>
</gene>
<dbReference type="GO" id="GO:0006629">
    <property type="term" value="P:lipid metabolic process"/>
    <property type="evidence" value="ECO:0007669"/>
    <property type="project" value="InterPro"/>
</dbReference>
<protein>
    <recommendedName>
        <fullName evidence="1">PI-PLC Y-box domain-containing protein</fullName>
    </recommendedName>
</protein>
<dbReference type="PROSITE" id="PS50008">
    <property type="entry name" value="PIPLC_Y_DOMAIN"/>
    <property type="match status" value="1"/>
</dbReference>
<dbReference type="Proteomes" id="UP000027195">
    <property type="component" value="Unassembled WGS sequence"/>
</dbReference>
<dbReference type="InParanoid" id="A0A067NA81"/>
<organism evidence="2 3">
    <name type="scientific">Botryobasidium botryosum (strain FD-172 SS1)</name>
    <dbReference type="NCBI Taxonomy" id="930990"/>
    <lineage>
        <taxon>Eukaryota</taxon>
        <taxon>Fungi</taxon>
        <taxon>Dikarya</taxon>
        <taxon>Basidiomycota</taxon>
        <taxon>Agaricomycotina</taxon>
        <taxon>Agaricomycetes</taxon>
        <taxon>Cantharellales</taxon>
        <taxon>Botryobasidiaceae</taxon>
        <taxon>Botryobasidium</taxon>
    </lineage>
</organism>
<feature type="domain" description="PI-PLC Y-box" evidence="1">
    <location>
        <begin position="1"/>
        <end position="53"/>
    </location>
</feature>
<name>A0A067NA81_BOTB1</name>
<dbReference type="GO" id="GO:0004435">
    <property type="term" value="F:phosphatidylinositol-4,5-bisphosphate phospholipase C activity"/>
    <property type="evidence" value="ECO:0007669"/>
    <property type="project" value="InterPro"/>
</dbReference>
<evidence type="ECO:0000313" key="2">
    <source>
        <dbReference type="EMBL" id="KDQ21042.1"/>
    </source>
</evidence>
<evidence type="ECO:0000313" key="3">
    <source>
        <dbReference type="Proteomes" id="UP000027195"/>
    </source>
</evidence>
<dbReference type="AlphaFoldDB" id="A0A067NA81"/>
<dbReference type="HOGENOM" id="CLU_2320014_0_0_1"/>
<sequence length="99" mass="11223">MQKFSETSGLHHAEKRENIPLLKTLLSRRFPQVRRGCSLYWGPEVSWLSGTRVGQRCPKHTSCSRVAALPEYPCRPSHIRQRKISILQSSSRTGESGCS</sequence>
<accession>A0A067NA81</accession>
<dbReference type="EMBL" id="KL198017">
    <property type="protein sequence ID" value="KDQ21042.1"/>
    <property type="molecule type" value="Genomic_DNA"/>
</dbReference>
<evidence type="ECO:0000259" key="1">
    <source>
        <dbReference type="PROSITE" id="PS50008"/>
    </source>
</evidence>